<feature type="domain" description="Bro-N" evidence="1">
    <location>
        <begin position="13"/>
        <end position="108"/>
    </location>
</feature>
<keyword evidence="3" id="KW-1185">Reference proteome</keyword>
<gene>
    <name evidence="2" type="ORF">BLCOC_49610</name>
</gene>
<dbReference type="InterPro" id="IPR005039">
    <property type="entry name" value="Ant_C"/>
</dbReference>
<name>A0ABZ0UKA5_9FIRM</name>
<dbReference type="PANTHER" id="PTHR36180:SF2">
    <property type="entry name" value="BRO FAMILY PROTEIN"/>
    <property type="match status" value="1"/>
</dbReference>
<dbReference type="InterPro" id="IPR003497">
    <property type="entry name" value="BRO_N_domain"/>
</dbReference>
<dbReference type="Pfam" id="PF02498">
    <property type="entry name" value="Bro-N"/>
    <property type="match status" value="1"/>
</dbReference>
<organism evidence="2 3">
    <name type="scientific">Blautia producta</name>
    <dbReference type="NCBI Taxonomy" id="33035"/>
    <lineage>
        <taxon>Bacteria</taxon>
        <taxon>Bacillati</taxon>
        <taxon>Bacillota</taxon>
        <taxon>Clostridia</taxon>
        <taxon>Lachnospirales</taxon>
        <taxon>Lachnospiraceae</taxon>
        <taxon>Blautia</taxon>
    </lineage>
</organism>
<evidence type="ECO:0000313" key="2">
    <source>
        <dbReference type="EMBL" id="WPX76575.1"/>
    </source>
</evidence>
<dbReference type="SMART" id="SM01040">
    <property type="entry name" value="Bro-N"/>
    <property type="match status" value="1"/>
</dbReference>
<protein>
    <recommendedName>
        <fullName evidence="1">Bro-N domain-containing protein</fullName>
    </recommendedName>
</protein>
<reference evidence="2" key="1">
    <citation type="submission" date="2023-10" db="EMBL/GenBank/DDBJ databases">
        <title>Genome sequence of Blautia coccoides DSM 935.</title>
        <authorList>
            <person name="Boeer T."/>
            <person name="Bengelsdorf F.R."/>
            <person name="Daniel R."/>
            <person name="Poehlein A."/>
        </authorList>
    </citation>
    <scope>NUCLEOTIDE SEQUENCE [LARGE SCALE GENOMIC DNA]</scope>
    <source>
        <strain evidence="2">DSM 935</strain>
    </source>
</reference>
<dbReference type="Pfam" id="PF03374">
    <property type="entry name" value="ANT"/>
    <property type="match status" value="1"/>
</dbReference>
<accession>A0ABZ0UKA5</accession>
<evidence type="ECO:0000313" key="3">
    <source>
        <dbReference type="Proteomes" id="UP001325248"/>
    </source>
</evidence>
<sequence length="248" mass="28170">MEQATCKVTEFHNTEFGAIRVIEDQGRLLFCGTDVAFALGYSKPRNAINMHCKGALKKGALTAGGVQTMTFIPEGDVYRLITKSHLPSAQRFESWVFDEILPAIRKTGGYMSSDLLESVRNNPEILLEFAQRLLDENNRNRELQSQINDLQPKANYFDHFMVKGECSNIRTTAKEIGVPERKFVKFLLKGSFLYRSPSGTLLPYAVPKNESLFIVRDFFNNGHLGSQTLITPKGKEYFRALFEDQEEE</sequence>
<dbReference type="EMBL" id="CP136422">
    <property type="protein sequence ID" value="WPX76575.1"/>
    <property type="molecule type" value="Genomic_DNA"/>
</dbReference>
<evidence type="ECO:0000259" key="1">
    <source>
        <dbReference type="PROSITE" id="PS51750"/>
    </source>
</evidence>
<dbReference type="Proteomes" id="UP001325248">
    <property type="component" value="Chromosome"/>
</dbReference>
<dbReference type="PANTHER" id="PTHR36180">
    <property type="entry name" value="DNA-BINDING PROTEIN-RELATED-RELATED"/>
    <property type="match status" value="1"/>
</dbReference>
<proteinExistence type="predicted"/>
<dbReference type="PROSITE" id="PS51750">
    <property type="entry name" value="BRO_N"/>
    <property type="match status" value="1"/>
</dbReference>